<evidence type="ECO:0000313" key="1">
    <source>
        <dbReference type="EMBL" id="STQ86474.1"/>
    </source>
</evidence>
<accession>A0A099U0V7</accession>
<reference evidence="1 4" key="2">
    <citation type="submission" date="2018-06" db="EMBL/GenBank/DDBJ databases">
        <authorList>
            <consortium name="Pathogen Informatics"/>
            <person name="Doyle S."/>
        </authorList>
    </citation>
    <scope>NUCLEOTIDE SEQUENCE [LARGE SCALE GENOMIC DNA]</scope>
    <source>
        <strain evidence="1 4">NCTC12714</strain>
    </source>
</reference>
<evidence type="ECO:0000313" key="2">
    <source>
        <dbReference type="EMBL" id="TLE00499.1"/>
    </source>
</evidence>
<keyword evidence="4" id="KW-1185">Reference proteome</keyword>
<dbReference type="OrthoDB" id="9928153at2"/>
<evidence type="ECO:0008006" key="5">
    <source>
        <dbReference type="Google" id="ProtNLM"/>
    </source>
</evidence>
<reference evidence="2 3" key="1">
    <citation type="journal article" date="2014" name="Genome Announc.">
        <title>Draft genome sequences of eight enterohepatic helicobacter species isolated from both laboratory and wild rodents.</title>
        <authorList>
            <person name="Sheh A."/>
            <person name="Shen Z."/>
            <person name="Fox J.G."/>
        </authorList>
    </citation>
    <scope>NUCLEOTIDE SEQUENCE [LARGE SCALE GENOMIC DNA]</scope>
    <source>
        <strain evidence="2 3">ST1</strain>
    </source>
</reference>
<evidence type="ECO:0000313" key="3">
    <source>
        <dbReference type="Proteomes" id="UP000029922"/>
    </source>
</evidence>
<name>A0A099U0V7_9HELI</name>
<gene>
    <name evidence="2" type="ORF">LS73_004775</name>
    <name evidence="1" type="ORF">NCTC12714_01281</name>
</gene>
<dbReference type="Proteomes" id="UP000255139">
    <property type="component" value="Unassembled WGS sequence"/>
</dbReference>
<dbReference type="RefSeq" id="WP_034558036.1">
    <property type="nucleotide sequence ID" value="NZ_FZML01000020.1"/>
</dbReference>
<sequence length="241" mass="26960">MRKTCKILFFQLLVIFMLMFIFQPILAYATKVERDNFTPNDEKIPLLSNTISKDERDDIVSDNTNKHKQLEIDSNAESFDISALFFFQGGVGLTFMRLSTTQSNQINATVVPTVSASIGYNQLFRFGYISSGIKIMIAYELGLAPSGNSTVVYKSNSAYGIIYVGYGRFLPYLGAGYTIMDTGQSFSTSLAADNRFSGNDFSFITGLGVNIDKHSGIDVSLRFHRLLGNYPNIFASYEFRF</sequence>
<dbReference type="AlphaFoldDB" id="A0A099U0V7"/>
<protein>
    <recommendedName>
        <fullName evidence="5">Outer membrane protein beta-barrel domain-containing protein</fullName>
    </recommendedName>
</protein>
<proteinExistence type="predicted"/>
<evidence type="ECO:0000313" key="4">
    <source>
        <dbReference type="Proteomes" id="UP000255139"/>
    </source>
</evidence>
<dbReference type="EMBL" id="JRPD02000007">
    <property type="protein sequence ID" value="TLE00499.1"/>
    <property type="molecule type" value="Genomic_DNA"/>
</dbReference>
<dbReference type="Proteomes" id="UP000029922">
    <property type="component" value="Unassembled WGS sequence"/>
</dbReference>
<dbReference type="EMBL" id="UGJE01000002">
    <property type="protein sequence ID" value="STQ86474.1"/>
    <property type="molecule type" value="Genomic_DNA"/>
</dbReference>
<organism evidence="1 4">
    <name type="scientific">Helicobacter muridarum</name>
    <dbReference type="NCBI Taxonomy" id="216"/>
    <lineage>
        <taxon>Bacteria</taxon>
        <taxon>Pseudomonadati</taxon>
        <taxon>Campylobacterota</taxon>
        <taxon>Epsilonproteobacteria</taxon>
        <taxon>Campylobacterales</taxon>
        <taxon>Helicobacteraceae</taxon>
        <taxon>Helicobacter</taxon>
    </lineage>
</organism>